<evidence type="ECO:0000256" key="6">
    <source>
        <dbReference type="ARBA" id="ARBA00023139"/>
    </source>
</evidence>
<keyword evidence="5" id="KW-0472">Membrane</keyword>
<keyword evidence="6" id="KW-0564">Palmitate</keyword>
<keyword evidence="4" id="KW-0732">Signal</keyword>
<evidence type="ECO:0000256" key="2">
    <source>
        <dbReference type="ARBA" id="ARBA00007886"/>
    </source>
</evidence>
<dbReference type="PANTHER" id="PTHR35789:SF1">
    <property type="entry name" value="SPORE GERMINATION PROTEIN B3"/>
    <property type="match status" value="1"/>
</dbReference>
<evidence type="ECO:0000259" key="8">
    <source>
        <dbReference type="Pfam" id="PF05504"/>
    </source>
</evidence>
<evidence type="ECO:0000256" key="3">
    <source>
        <dbReference type="ARBA" id="ARBA00022544"/>
    </source>
</evidence>
<dbReference type="PROSITE" id="PS51257">
    <property type="entry name" value="PROKAR_LIPOPROTEIN"/>
    <property type="match status" value="1"/>
</dbReference>
<accession>A0A2G5RQ03</accession>
<evidence type="ECO:0000256" key="5">
    <source>
        <dbReference type="ARBA" id="ARBA00023136"/>
    </source>
</evidence>
<feature type="domain" description="Spore germination GerAC-like C-terminal" evidence="8">
    <location>
        <begin position="196"/>
        <end position="361"/>
    </location>
</feature>
<keyword evidence="3" id="KW-0309">Germination</keyword>
<comment type="caution">
    <text evidence="10">The sequence shown here is derived from an EMBL/GenBank/DDBJ whole genome shotgun (WGS) entry which is preliminary data.</text>
</comment>
<protein>
    <submittedName>
        <fullName evidence="10">Ger(X)C family spore germination protein</fullName>
    </submittedName>
</protein>
<evidence type="ECO:0000256" key="7">
    <source>
        <dbReference type="ARBA" id="ARBA00023288"/>
    </source>
</evidence>
<evidence type="ECO:0000259" key="9">
    <source>
        <dbReference type="Pfam" id="PF25198"/>
    </source>
</evidence>
<sequence>MKKCIYAILCFFIASGCGMKTQLDELTLALTVGLDEGKDGKLLVYSISPVFNKESKNIYEVIRTVGMTPRDGRSKANAFASGKIVGGKAQNIIVSKTFAKKHDMFSYLDVFFRDPKNSTTANFIVFDGPLKELMYIRLDDKPRLSVAIRDVILNGHINKQTTKINMLLFHRLSLDRAQTPFAPILKVHKGDLVAAGIALFNRQRKYVGSLSQKESPYFAILQKNIKPATSLTLAIKGLTKQKEYVSISVEHGEFSYKPSFRNGVFHFDVHMKLGVIVTESTTYIDMKKEKKKVEKWLAKEIQKQLESVVKKLQTYEADPIGFGLYARAYEYRQFQKQKSWSKAFAKAEINIRPTVEIISYGVLQ</sequence>
<dbReference type="InterPro" id="IPR057336">
    <property type="entry name" value="GerAC_N"/>
</dbReference>
<dbReference type="GO" id="GO:0016020">
    <property type="term" value="C:membrane"/>
    <property type="evidence" value="ECO:0007669"/>
    <property type="project" value="UniProtKB-SubCell"/>
</dbReference>
<dbReference type="InterPro" id="IPR038501">
    <property type="entry name" value="Spore_GerAC_C_sf"/>
</dbReference>
<dbReference type="InterPro" id="IPR046953">
    <property type="entry name" value="Spore_GerAC-like_C"/>
</dbReference>
<dbReference type="InterPro" id="IPR008844">
    <property type="entry name" value="Spore_GerAC-like"/>
</dbReference>
<reference evidence="10 11" key="1">
    <citation type="submission" date="2017-10" db="EMBL/GenBank/DDBJ databases">
        <title>Draft genome sequence of Anoxybacillus flavithermus KU2-6-11 from caldera Uzon (Russia:Kamchtka).</title>
        <authorList>
            <person name="Korzhuk A.V."/>
            <person name="Rozanov A.S."/>
            <person name="Bryanskaya A.V."/>
            <person name="Peltek S.E."/>
        </authorList>
    </citation>
    <scope>NUCLEOTIDE SEQUENCE [LARGE SCALE GENOMIC DNA]</scope>
    <source>
        <strain evidence="10 11">KU2-6_11</strain>
    </source>
</reference>
<evidence type="ECO:0000256" key="1">
    <source>
        <dbReference type="ARBA" id="ARBA00004635"/>
    </source>
</evidence>
<comment type="similarity">
    <text evidence="2">Belongs to the GerABKC lipoprotein family.</text>
</comment>
<dbReference type="EMBL" id="PEDM01000012">
    <property type="protein sequence ID" value="PIC04938.1"/>
    <property type="molecule type" value="Genomic_DNA"/>
</dbReference>
<gene>
    <name evidence="10" type="ORF">CS060_07360</name>
</gene>
<evidence type="ECO:0000256" key="4">
    <source>
        <dbReference type="ARBA" id="ARBA00022729"/>
    </source>
</evidence>
<keyword evidence="7" id="KW-0449">Lipoprotein</keyword>
<feature type="domain" description="Spore germination protein N-terminal" evidence="9">
    <location>
        <begin position="21"/>
        <end position="187"/>
    </location>
</feature>
<dbReference type="Pfam" id="PF05504">
    <property type="entry name" value="Spore_GerAC"/>
    <property type="match status" value="1"/>
</dbReference>
<dbReference type="NCBIfam" id="TIGR02887">
    <property type="entry name" value="spore_ger_x_C"/>
    <property type="match status" value="1"/>
</dbReference>
<evidence type="ECO:0000313" key="11">
    <source>
        <dbReference type="Proteomes" id="UP000230559"/>
    </source>
</evidence>
<proteinExistence type="inferred from homology"/>
<evidence type="ECO:0000313" key="10">
    <source>
        <dbReference type="EMBL" id="PIC04938.1"/>
    </source>
</evidence>
<dbReference type="GO" id="GO:0009847">
    <property type="term" value="P:spore germination"/>
    <property type="evidence" value="ECO:0007669"/>
    <property type="project" value="InterPro"/>
</dbReference>
<organism evidence="10 11">
    <name type="scientific">Anoxybacillus flavithermus</name>
    <dbReference type="NCBI Taxonomy" id="33934"/>
    <lineage>
        <taxon>Bacteria</taxon>
        <taxon>Bacillati</taxon>
        <taxon>Bacillota</taxon>
        <taxon>Bacilli</taxon>
        <taxon>Bacillales</taxon>
        <taxon>Anoxybacillaceae</taxon>
        <taxon>Anoxybacillus</taxon>
    </lineage>
</organism>
<dbReference type="Proteomes" id="UP000230559">
    <property type="component" value="Unassembled WGS sequence"/>
</dbReference>
<comment type="subcellular location">
    <subcellularLocation>
        <location evidence="1">Membrane</location>
        <topology evidence="1">Lipid-anchor</topology>
    </subcellularLocation>
</comment>
<dbReference type="Pfam" id="PF25198">
    <property type="entry name" value="Spore_GerAC_N"/>
    <property type="match status" value="1"/>
</dbReference>
<dbReference type="AlphaFoldDB" id="A0A2G5RQ03"/>
<dbReference type="Gene3D" id="3.30.300.210">
    <property type="entry name" value="Nutrient germinant receptor protein C, domain 3"/>
    <property type="match status" value="1"/>
</dbReference>
<name>A0A2G5RQ03_9BACL</name>
<dbReference type="PANTHER" id="PTHR35789">
    <property type="entry name" value="SPORE GERMINATION PROTEIN B3"/>
    <property type="match status" value="1"/>
</dbReference>